<feature type="region of interest" description="Disordered" evidence="1">
    <location>
        <begin position="49"/>
        <end position="69"/>
    </location>
</feature>
<feature type="region of interest" description="Disordered" evidence="1">
    <location>
        <begin position="1"/>
        <end position="37"/>
    </location>
</feature>
<dbReference type="EMBL" id="MCGT01000007">
    <property type="protein sequence ID" value="ORX58237.1"/>
    <property type="molecule type" value="Genomic_DNA"/>
</dbReference>
<reference evidence="2 3" key="1">
    <citation type="submission" date="2016-07" db="EMBL/GenBank/DDBJ databases">
        <title>Pervasive Adenine N6-methylation of Active Genes in Fungi.</title>
        <authorList>
            <consortium name="DOE Joint Genome Institute"/>
            <person name="Mondo S.J."/>
            <person name="Dannebaum R.O."/>
            <person name="Kuo R.C."/>
            <person name="Labutti K."/>
            <person name="Haridas S."/>
            <person name="Kuo A."/>
            <person name="Salamov A."/>
            <person name="Ahrendt S.R."/>
            <person name="Lipzen A."/>
            <person name="Sullivan W."/>
            <person name="Andreopoulos W.B."/>
            <person name="Clum A."/>
            <person name="Lindquist E."/>
            <person name="Daum C."/>
            <person name="Ramamoorthy G.K."/>
            <person name="Gryganskyi A."/>
            <person name="Culley D."/>
            <person name="Magnuson J.K."/>
            <person name="James T.Y."/>
            <person name="O'Malley M.A."/>
            <person name="Stajich J.E."/>
            <person name="Spatafora J.W."/>
            <person name="Visel A."/>
            <person name="Grigoriev I.V."/>
        </authorList>
    </citation>
    <scope>NUCLEOTIDE SEQUENCE [LARGE SCALE GENOMIC DNA]</scope>
    <source>
        <strain evidence="2 3">NRRL 3301</strain>
    </source>
</reference>
<evidence type="ECO:0000313" key="2">
    <source>
        <dbReference type="EMBL" id="ORX58237.1"/>
    </source>
</evidence>
<accession>A0A1X2GP85</accession>
<evidence type="ECO:0000313" key="3">
    <source>
        <dbReference type="Proteomes" id="UP000242146"/>
    </source>
</evidence>
<organism evidence="2 3">
    <name type="scientific">Hesseltinella vesiculosa</name>
    <dbReference type="NCBI Taxonomy" id="101127"/>
    <lineage>
        <taxon>Eukaryota</taxon>
        <taxon>Fungi</taxon>
        <taxon>Fungi incertae sedis</taxon>
        <taxon>Mucoromycota</taxon>
        <taxon>Mucoromycotina</taxon>
        <taxon>Mucoromycetes</taxon>
        <taxon>Mucorales</taxon>
        <taxon>Cunninghamellaceae</taxon>
        <taxon>Hesseltinella</taxon>
    </lineage>
</organism>
<evidence type="ECO:0000256" key="1">
    <source>
        <dbReference type="SAM" id="MobiDB-lite"/>
    </source>
</evidence>
<gene>
    <name evidence="2" type="ORF">DM01DRAFT_1405858</name>
</gene>
<comment type="caution">
    <text evidence="2">The sequence shown here is derived from an EMBL/GenBank/DDBJ whole genome shotgun (WGS) entry which is preliminary data.</text>
</comment>
<feature type="compositionally biased region" description="Low complexity" evidence="1">
    <location>
        <begin position="18"/>
        <end position="34"/>
    </location>
</feature>
<protein>
    <submittedName>
        <fullName evidence="2">Uncharacterized protein</fullName>
    </submittedName>
</protein>
<keyword evidence="3" id="KW-1185">Reference proteome</keyword>
<dbReference type="Proteomes" id="UP000242146">
    <property type="component" value="Unassembled WGS sequence"/>
</dbReference>
<sequence length="155" mass="17453">MTIKPASLTLDTSRPRRLSWLPSKTSSSASSPTSAKRKSLFQLFRSSATSFDTTDEDDEELQPSTPKDASFMCIEEPKRATLIEPMAYASTASLLPSSPPPPPKHQRMAFQMQRQVLPFLQDAFVDVDAAIDQEWAQHRAHLDHLLQQPATFQFY</sequence>
<dbReference type="AlphaFoldDB" id="A0A1X2GP85"/>
<name>A0A1X2GP85_9FUNG</name>
<proteinExistence type="predicted"/>